<dbReference type="PROSITE" id="PS00513">
    <property type="entry name" value="ADENYLOSUCCIN_SYN_2"/>
    <property type="match status" value="1"/>
</dbReference>
<evidence type="ECO:0000256" key="5">
    <source>
        <dbReference type="ARBA" id="ARBA00022755"/>
    </source>
</evidence>
<feature type="binding site" evidence="8">
    <location>
        <begin position="454"/>
        <end position="456"/>
    </location>
    <ligand>
        <name>GTP</name>
        <dbReference type="ChEBI" id="CHEBI:37565"/>
    </ligand>
</feature>
<evidence type="ECO:0000313" key="11">
    <source>
        <dbReference type="EMBL" id="XFO69612.1"/>
    </source>
</evidence>
<evidence type="ECO:0000256" key="6">
    <source>
        <dbReference type="ARBA" id="ARBA00022842"/>
    </source>
</evidence>
<dbReference type="Pfam" id="PF00709">
    <property type="entry name" value="Adenylsucc_synt"/>
    <property type="match status" value="1"/>
</dbReference>
<dbReference type="PANTHER" id="PTHR11846:SF0">
    <property type="entry name" value="ADENYLOSUCCINATE SYNTHETASE"/>
    <property type="match status" value="1"/>
</dbReference>
<name>A0ABZ3IVZ5_9FIRM</name>
<gene>
    <name evidence="8 11" type="primary">purA</name>
    <name evidence="11" type="ORF">SPSIL_058510</name>
</gene>
<comment type="subunit">
    <text evidence="1 8">Homodimer.</text>
</comment>
<keyword evidence="8" id="KW-0963">Cytoplasm</keyword>
<evidence type="ECO:0000256" key="8">
    <source>
        <dbReference type="HAMAP-Rule" id="MF_00011"/>
    </source>
</evidence>
<dbReference type="InterPro" id="IPR018220">
    <property type="entry name" value="Adenylosuccin_syn_GTP-bd"/>
</dbReference>
<feature type="active site" description="Proton donor" evidence="8">
    <location>
        <position position="83"/>
    </location>
</feature>
<evidence type="ECO:0000256" key="2">
    <source>
        <dbReference type="ARBA" id="ARBA00022598"/>
    </source>
</evidence>
<proteinExistence type="inferred from homology"/>
<comment type="function">
    <text evidence="8">Plays an important role in the de novo pathway of purine nucleotide biosynthesis. Catalyzes the first committed step in the biosynthesis of AMP from IMP.</text>
</comment>
<dbReference type="InterPro" id="IPR001114">
    <property type="entry name" value="Adenylosuccinate_synthetase"/>
</dbReference>
<evidence type="ECO:0000256" key="4">
    <source>
        <dbReference type="ARBA" id="ARBA00022741"/>
    </source>
</evidence>
<dbReference type="InterPro" id="IPR027417">
    <property type="entry name" value="P-loop_NTPase"/>
</dbReference>
<dbReference type="SUPFAM" id="SSF52540">
    <property type="entry name" value="P-loop containing nucleoside triphosphate hydrolases"/>
    <property type="match status" value="1"/>
</dbReference>
<comment type="cofactor">
    <cofactor evidence="8">
        <name>Mg(2+)</name>
        <dbReference type="ChEBI" id="CHEBI:18420"/>
    </cofactor>
    <text evidence="8">Binds 1 Mg(2+) ion per subunit.</text>
</comment>
<dbReference type="HAMAP" id="MF_00011">
    <property type="entry name" value="Adenylosucc_synth"/>
    <property type="match status" value="1"/>
</dbReference>
<evidence type="ECO:0000256" key="3">
    <source>
        <dbReference type="ARBA" id="ARBA00022723"/>
    </source>
</evidence>
<feature type="binding site" description="in other chain" evidence="8">
    <location>
        <begin position="55"/>
        <end position="58"/>
    </location>
    <ligand>
        <name>IMP</name>
        <dbReference type="ChEBI" id="CHEBI:58053"/>
        <note>ligand shared between dimeric partners</note>
    </ligand>
</feature>
<feature type="binding site" evidence="8">
    <location>
        <position position="55"/>
    </location>
    <ligand>
        <name>Mg(2+)</name>
        <dbReference type="ChEBI" id="CHEBI:18420"/>
    </ligand>
</feature>
<evidence type="ECO:0000256" key="10">
    <source>
        <dbReference type="RuleBase" id="RU000520"/>
    </source>
</evidence>
<feature type="binding site" evidence="8">
    <location>
        <position position="184"/>
    </location>
    <ligand>
        <name>IMP</name>
        <dbReference type="ChEBI" id="CHEBI:58053"/>
        <note>ligand shared between dimeric partners</note>
    </ligand>
</feature>
<evidence type="ECO:0000256" key="7">
    <source>
        <dbReference type="ARBA" id="ARBA00023134"/>
    </source>
</evidence>
<feature type="binding site" evidence="8">
    <location>
        <position position="82"/>
    </location>
    <ligand>
        <name>Mg(2+)</name>
        <dbReference type="ChEBI" id="CHEBI:18420"/>
    </ligand>
</feature>
<keyword evidence="6 8" id="KW-0460">Magnesium</keyword>
<feature type="binding site" description="in other chain" evidence="8">
    <location>
        <position position="344"/>
    </location>
    <ligand>
        <name>IMP</name>
        <dbReference type="ChEBI" id="CHEBI:58053"/>
        <note>ligand shared between dimeric partners</note>
    </ligand>
</feature>
<dbReference type="GO" id="GO:0004019">
    <property type="term" value="F:adenylosuccinate synthase activity"/>
    <property type="evidence" value="ECO:0007669"/>
    <property type="project" value="UniProtKB-EC"/>
</dbReference>
<organism evidence="11 12">
    <name type="scientific">Sporomusa silvacetica DSM 10669</name>
    <dbReference type="NCBI Taxonomy" id="1123289"/>
    <lineage>
        <taxon>Bacteria</taxon>
        <taxon>Bacillati</taxon>
        <taxon>Bacillota</taxon>
        <taxon>Negativicutes</taxon>
        <taxon>Selenomonadales</taxon>
        <taxon>Sporomusaceae</taxon>
        <taxon>Sporomusa</taxon>
    </lineage>
</organism>
<feature type="binding site" evidence="8">
    <location>
        <begin position="82"/>
        <end position="84"/>
    </location>
    <ligand>
        <name>GTP</name>
        <dbReference type="ChEBI" id="CHEBI:37565"/>
    </ligand>
</feature>
<dbReference type="Proteomes" id="UP000216752">
    <property type="component" value="Chromosome"/>
</dbReference>
<keyword evidence="5 8" id="KW-0658">Purine biosynthesis</keyword>
<accession>A0ABZ3IVZ5</accession>
<evidence type="ECO:0000313" key="12">
    <source>
        <dbReference type="Proteomes" id="UP000216752"/>
    </source>
</evidence>
<feature type="active site" evidence="9">
    <location>
        <position position="181"/>
    </location>
</feature>
<comment type="pathway">
    <text evidence="8 10">Purine metabolism; AMP biosynthesis via de novo pathway; AMP from IMP: step 1/2.</text>
</comment>
<keyword evidence="12" id="KW-1185">Reference proteome</keyword>
<feature type="binding site" description="in other chain" evidence="8">
    <location>
        <position position="170"/>
    </location>
    <ligand>
        <name>IMP</name>
        <dbReference type="ChEBI" id="CHEBI:58053"/>
        <note>ligand shared between dimeric partners</note>
    </ligand>
</feature>
<dbReference type="PROSITE" id="PS01266">
    <property type="entry name" value="ADENYLOSUCCIN_SYN_1"/>
    <property type="match status" value="1"/>
</dbReference>
<dbReference type="PANTHER" id="PTHR11846">
    <property type="entry name" value="ADENYLOSUCCINATE SYNTHETASE"/>
    <property type="match status" value="1"/>
</dbReference>
<dbReference type="EC" id="6.3.4.4" evidence="8 10"/>
<dbReference type="NCBIfam" id="NF002223">
    <property type="entry name" value="PRK01117.1"/>
    <property type="match status" value="1"/>
</dbReference>
<dbReference type="Gene3D" id="1.10.300.10">
    <property type="entry name" value="Adenylosuccinate Synthetase, subunit A, domain 2"/>
    <property type="match status" value="1"/>
</dbReference>
<dbReference type="CDD" id="cd03108">
    <property type="entry name" value="AdSS"/>
    <property type="match status" value="1"/>
</dbReference>
<comment type="similarity">
    <text evidence="8 10">Belongs to the adenylosuccinate synthetase family.</text>
</comment>
<comment type="subcellular location">
    <subcellularLocation>
        <location evidence="8">Cytoplasm</location>
    </subcellularLocation>
</comment>
<dbReference type="Gene3D" id="3.90.170.10">
    <property type="entry name" value="Adenylosuccinate Synthetase, subunit A, domain 3"/>
    <property type="match status" value="1"/>
</dbReference>
<feature type="binding site" description="in other chain" evidence="8">
    <location>
        <position position="265"/>
    </location>
    <ligand>
        <name>IMP</name>
        <dbReference type="ChEBI" id="CHEBI:58053"/>
        <note>ligand shared between dimeric partners</note>
    </ligand>
</feature>
<dbReference type="InterPro" id="IPR042111">
    <property type="entry name" value="Adenylosuccinate_synth_dom3"/>
</dbReference>
<protein>
    <recommendedName>
        <fullName evidence="8 10">Adenylosuccinate synthetase</fullName>
        <shortName evidence="8">AMPSase</shortName>
        <shortName evidence="8">AdSS</shortName>
        <ecNumber evidence="8 10">6.3.4.4</ecNumber>
    </recommendedName>
    <alternativeName>
        <fullName evidence="8">IMP--aspartate ligase</fullName>
    </alternativeName>
</protein>
<evidence type="ECO:0000256" key="1">
    <source>
        <dbReference type="ARBA" id="ARBA00011738"/>
    </source>
</evidence>
<evidence type="ECO:0000256" key="9">
    <source>
        <dbReference type="PROSITE-ProRule" id="PRU10134"/>
    </source>
</evidence>
<reference evidence="11" key="1">
    <citation type="submission" date="2024-05" db="EMBL/GenBank/DDBJ databases">
        <title>Isolation and characterization of Sporomusa carbonis sp. nov., a carboxydotrophic hydrogenogen in the genus of Sporomusa isolated from a charcoal burning pile.</title>
        <authorList>
            <person name="Boeer T."/>
            <person name="Rosenbaum F."/>
            <person name="Eysell L."/>
            <person name="Mueller V."/>
            <person name="Daniel R."/>
            <person name="Poehlein A."/>
        </authorList>
    </citation>
    <scope>NUCLEOTIDE SEQUENCE [LARGE SCALE GENOMIC DNA]</scope>
    <source>
        <strain evidence="11">DSM 10669</strain>
    </source>
</reference>
<feature type="binding site" evidence="8">
    <location>
        <begin position="372"/>
        <end position="374"/>
    </location>
    <ligand>
        <name>GTP</name>
        <dbReference type="ChEBI" id="CHEBI:37565"/>
    </ligand>
</feature>
<keyword evidence="7 8" id="KW-0342">GTP-binding</keyword>
<feature type="active site" description="Proton acceptor" evidence="8">
    <location>
        <position position="55"/>
    </location>
</feature>
<dbReference type="SMART" id="SM00788">
    <property type="entry name" value="Adenylsucc_synt"/>
    <property type="match status" value="1"/>
</dbReference>
<keyword evidence="4 8" id="KW-0547">Nucleotide-binding</keyword>
<keyword evidence="2 8" id="KW-0436">Ligase</keyword>
<sequence>MVSCEAYQKTLSAAYQCTQAKCLRDSDADSRLYPVAYERIDDMSSVVVIGTQWGDEGKGKIVDYLAEQADVVVRYQGGNNAGHTVVVDGTEFKLHLLPSGILYSGKTCVVGNGVVIDPPVMLKELQGMKDKGIDTSGLKVSNRAHVIMPYHRLLDEVEEESRGDRKIGTTKRGIGPCYMDKNARSGIRIVDLMDEEEFCSKLEFNLEAKNHLLKAVYGVEGFDFEQLKQEYLEYARQLKPYVTDTAAVLHTAIKNGKKVLFEGAQATQLDLDHGTYPYVTSSHPIAGGACIGAGVGPTQINKVIGVVKAYTTRVGEGPFPTELTDEVGQTIREIGHEYGTTTGRPRRCGWLDACVVRYAGYLSGIEYMAITRLDILDSLKTLKICTGYKYKGQLLNEFPASLKVLDQVEPIYEELPGWQEPTCTVKSYDALPVNARRYIERLSEVSGIKIGIVSVGPGREQTMILDDMF</sequence>
<dbReference type="InterPro" id="IPR042110">
    <property type="entry name" value="Adenylosuccinate_synth_dom2"/>
</dbReference>
<comment type="catalytic activity">
    <reaction evidence="8 10">
        <text>IMP + L-aspartate + GTP = N(6)-(1,2-dicarboxyethyl)-AMP + GDP + phosphate + 2 H(+)</text>
        <dbReference type="Rhea" id="RHEA:15753"/>
        <dbReference type="ChEBI" id="CHEBI:15378"/>
        <dbReference type="ChEBI" id="CHEBI:29991"/>
        <dbReference type="ChEBI" id="CHEBI:37565"/>
        <dbReference type="ChEBI" id="CHEBI:43474"/>
        <dbReference type="ChEBI" id="CHEBI:57567"/>
        <dbReference type="ChEBI" id="CHEBI:58053"/>
        <dbReference type="ChEBI" id="CHEBI:58189"/>
        <dbReference type="EC" id="6.3.4.4"/>
    </reaction>
</comment>
<keyword evidence="3 8" id="KW-0479">Metal-binding</keyword>
<feature type="binding site" description="in other chain" evidence="8">
    <location>
        <position position="280"/>
    </location>
    <ligand>
        <name>IMP</name>
        <dbReference type="ChEBI" id="CHEBI:58053"/>
        <note>ligand shared between dimeric partners</note>
    </ligand>
</feature>
<dbReference type="EMBL" id="CP155573">
    <property type="protein sequence ID" value="XFO69612.1"/>
    <property type="molecule type" value="Genomic_DNA"/>
</dbReference>
<dbReference type="Gene3D" id="3.40.440.10">
    <property type="entry name" value="Adenylosuccinate Synthetase, subunit A, domain 1"/>
    <property type="match status" value="1"/>
</dbReference>
<dbReference type="InterPro" id="IPR042109">
    <property type="entry name" value="Adenylosuccinate_synth_dom1"/>
</dbReference>
<feature type="binding site" evidence="8">
    <location>
        <begin position="54"/>
        <end position="60"/>
    </location>
    <ligand>
        <name>GTP</name>
        <dbReference type="ChEBI" id="CHEBI:37565"/>
    </ligand>
</feature>
<feature type="binding site" description="in other chain" evidence="8">
    <location>
        <begin position="80"/>
        <end position="83"/>
    </location>
    <ligand>
        <name>IMP</name>
        <dbReference type="ChEBI" id="CHEBI:58053"/>
        <note>ligand shared between dimeric partners</note>
    </ligand>
</feature>
<dbReference type="NCBIfam" id="TIGR00184">
    <property type="entry name" value="purA"/>
    <property type="match status" value="1"/>
</dbReference>
<feature type="binding site" evidence="8">
    <location>
        <begin position="340"/>
        <end position="346"/>
    </location>
    <ligand>
        <name>substrate</name>
    </ligand>
</feature>
<dbReference type="InterPro" id="IPR033128">
    <property type="entry name" value="Adenylosuccin_syn_Lys_AS"/>
</dbReference>
<feature type="binding site" evidence="8">
    <location>
        <position position="346"/>
    </location>
    <ligand>
        <name>GTP</name>
        <dbReference type="ChEBI" id="CHEBI:37565"/>
    </ligand>
</feature>